<name>A0A9P3PP61_LYOSH</name>
<dbReference type="Gene3D" id="3.40.50.410">
    <property type="entry name" value="von Willebrand factor, type A domain"/>
    <property type="match status" value="1"/>
</dbReference>
<dbReference type="AlphaFoldDB" id="A0A9P3PP61"/>
<dbReference type="PROSITE" id="PS50234">
    <property type="entry name" value="VWFA"/>
    <property type="match status" value="1"/>
</dbReference>
<protein>
    <submittedName>
        <fullName evidence="2">von willebrand factor</fullName>
    </submittedName>
</protein>
<evidence type="ECO:0000259" key="1">
    <source>
        <dbReference type="PROSITE" id="PS50234"/>
    </source>
</evidence>
<gene>
    <name evidence="2" type="ORF">LshimejAT787_0600290</name>
</gene>
<dbReference type="EMBL" id="BRPK01000006">
    <property type="protein sequence ID" value="GLB38867.1"/>
    <property type="molecule type" value="Genomic_DNA"/>
</dbReference>
<dbReference type="InterPro" id="IPR002035">
    <property type="entry name" value="VWF_A"/>
</dbReference>
<evidence type="ECO:0000313" key="3">
    <source>
        <dbReference type="Proteomes" id="UP001063166"/>
    </source>
</evidence>
<sequence>MGSSSSKSAEVPVVLDQHAEDVLESLKRFDTVLVVDDSASMSGSRWKQAGKALATLAAVAAKYDTDGLEIQFLNSPESRVGIVDPEAVKALFKAVRPEGATPLGTKLRALLTGYLARLDAERAGKKTTKPVNFIVITDGVPTDGAATEEAILHAAQALDRRNARVAQVGVQFVQIGDDEGATAYLQRLDDELTKQGVRDMVDTTLPEKGQELDLVKILIGAVNRRVDNNLKGSRALVA</sequence>
<dbReference type="OrthoDB" id="2142040at2759"/>
<reference evidence="2" key="1">
    <citation type="submission" date="2022-07" db="EMBL/GenBank/DDBJ databases">
        <title>The genome of Lyophyllum shimeji provides insight into the initial evolution of ectomycorrhizal fungal genome.</title>
        <authorList>
            <person name="Kobayashi Y."/>
            <person name="Shibata T."/>
            <person name="Hirakawa H."/>
            <person name="Shigenobu S."/>
            <person name="Nishiyama T."/>
            <person name="Yamada A."/>
            <person name="Hasebe M."/>
            <person name="Kawaguchi M."/>
        </authorList>
    </citation>
    <scope>NUCLEOTIDE SEQUENCE</scope>
    <source>
        <strain evidence="2">AT787</strain>
    </source>
</reference>
<keyword evidence="3" id="KW-1185">Reference proteome</keyword>
<dbReference type="Pfam" id="PF00092">
    <property type="entry name" value="VWA"/>
    <property type="match status" value="1"/>
</dbReference>
<comment type="caution">
    <text evidence="2">The sequence shown here is derived from an EMBL/GenBank/DDBJ whole genome shotgun (WGS) entry which is preliminary data.</text>
</comment>
<dbReference type="SMART" id="SM00327">
    <property type="entry name" value="VWA"/>
    <property type="match status" value="1"/>
</dbReference>
<dbReference type="InterPro" id="IPR036465">
    <property type="entry name" value="vWFA_dom_sf"/>
</dbReference>
<feature type="domain" description="VWFA" evidence="1">
    <location>
        <begin position="30"/>
        <end position="188"/>
    </location>
</feature>
<accession>A0A9P3PP61</accession>
<evidence type="ECO:0000313" key="2">
    <source>
        <dbReference type="EMBL" id="GLB38867.1"/>
    </source>
</evidence>
<dbReference type="PANTHER" id="PTHR34706:SF1">
    <property type="entry name" value="VWFA DOMAIN-CONTAINING PROTEIN"/>
    <property type="match status" value="1"/>
</dbReference>
<dbReference type="Proteomes" id="UP001063166">
    <property type="component" value="Unassembled WGS sequence"/>
</dbReference>
<organism evidence="2 3">
    <name type="scientific">Lyophyllum shimeji</name>
    <name type="common">Hon-shimeji</name>
    <name type="synonym">Tricholoma shimeji</name>
    <dbReference type="NCBI Taxonomy" id="47721"/>
    <lineage>
        <taxon>Eukaryota</taxon>
        <taxon>Fungi</taxon>
        <taxon>Dikarya</taxon>
        <taxon>Basidiomycota</taxon>
        <taxon>Agaricomycotina</taxon>
        <taxon>Agaricomycetes</taxon>
        <taxon>Agaricomycetidae</taxon>
        <taxon>Agaricales</taxon>
        <taxon>Tricholomatineae</taxon>
        <taxon>Lyophyllaceae</taxon>
        <taxon>Lyophyllum</taxon>
    </lineage>
</organism>
<proteinExistence type="predicted"/>
<dbReference type="SUPFAM" id="SSF53300">
    <property type="entry name" value="vWA-like"/>
    <property type="match status" value="1"/>
</dbReference>
<dbReference type="PANTHER" id="PTHR34706">
    <property type="entry name" value="SLR1338 PROTEIN"/>
    <property type="match status" value="1"/>
</dbReference>